<comment type="caution">
    <text evidence="1">The sequence shown here is derived from an EMBL/GenBank/DDBJ whole genome shotgun (WGS) entry which is preliminary data.</text>
</comment>
<dbReference type="AlphaFoldDB" id="F7NDX7"/>
<keyword evidence="2" id="KW-1185">Reference proteome</keyword>
<gene>
    <name evidence="1" type="ORF">ALO_01195</name>
</gene>
<accession>F7NDX7</accession>
<proteinExistence type="predicted"/>
<name>F7NDX7_9FIRM</name>
<evidence type="ECO:0000313" key="1">
    <source>
        <dbReference type="EMBL" id="EGO65731.1"/>
    </source>
</evidence>
<sequence>MPAVAVMRDFYKKGKNRRPPVKMFGSMSNILMEKDKIIRKCD</sequence>
<dbReference type="EMBL" id="AFGF01000014">
    <property type="protein sequence ID" value="EGO65731.1"/>
    <property type="molecule type" value="Genomic_DNA"/>
</dbReference>
<dbReference type="Proteomes" id="UP000003240">
    <property type="component" value="Unassembled WGS sequence"/>
</dbReference>
<protein>
    <submittedName>
        <fullName evidence="1">Uncharacterized protein</fullName>
    </submittedName>
</protein>
<evidence type="ECO:0000313" key="2">
    <source>
        <dbReference type="Proteomes" id="UP000003240"/>
    </source>
</evidence>
<reference evidence="1 2" key="1">
    <citation type="journal article" date="2011" name="EMBO J.">
        <title>Structural diversity of bacterial flagellar motors.</title>
        <authorList>
            <person name="Chen S."/>
            <person name="Beeby M."/>
            <person name="Murphy G.E."/>
            <person name="Leadbetter J.R."/>
            <person name="Hendrixson D.R."/>
            <person name="Briegel A."/>
            <person name="Li Z."/>
            <person name="Shi J."/>
            <person name="Tocheva E.I."/>
            <person name="Muller A."/>
            <person name="Dobro M.J."/>
            <person name="Jensen G.J."/>
        </authorList>
    </citation>
    <scope>NUCLEOTIDE SEQUENCE [LARGE SCALE GENOMIC DNA]</scope>
    <source>
        <strain evidence="1 2">DSM 6540</strain>
    </source>
</reference>
<organism evidence="1 2">
    <name type="scientific">Acetonema longum DSM 6540</name>
    <dbReference type="NCBI Taxonomy" id="1009370"/>
    <lineage>
        <taxon>Bacteria</taxon>
        <taxon>Bacillati</taxon>
        <taxon>Bacillota</taxon>
        <taxon>Negativicutes</taxon>
        <taxon>Acetonemataceae</taxon>
        <taxon>Acetonema</taxon>
    </lineage>
</organism>